<gene>
    <name evidence="1" type="ordered locus">Atu5179</name>
</gene>
<organism evidence="1 2">
    <name type="scientific">Agrobacterium fabrum (strain C58 / ATCC 33970)</name>
    <name type="common">Agrobacterium tumefaciens (strain C58)</name>
    <dbReference type="NCBI Taxonomy" id="176299"/>
    <lineage>
        <taxon>Bacteria</taxon>
        <taxon>Pseudomonadati</taxon>
        <taxon>Pseudomonadota</taxon>
        <taxon>Alphaproteobacteria</taxon>
        <taxon>Hyphomicrobiales</taxon>
        <taxon>Rhizobiaceae</taxon>
        <taxon>Rhizobium/Agrobacterium group</taxon>
        <taxon>Agrobacterium</taxon>
        <taxon>Agrobacterium tumefaciens complex</taxon>
    </lineage>
</organism>
<keyword evidence="1" id="KW-0614">Plasmid</keyword>
<proteinExistence type="predicted"/>
<dbReference type="HOGENOM" id="CLU_2353624_0_0_5"/>
<accession>Q8UKE3</accession>
<dbReference type="EnsemblBacteria" id="AAL45869">
    <property type="protein sequence ID" value="AAL45869"/>
    <property type="gene ID" value="Atu5179"/>
</dbReference>
<dbReference type="EMBL" id="AE007872">
    <property type="protein sequence ID" value="AAL45869.2"/>
    <property type="molecule type" value="Genomic_DNA"/>
</dbReference>
<dbReference type="AlphaFoldDB" id="Q8UKE3"/>
<reference evidence="1 2" key="2">
    <citation type="journal article" date="2001" name="Science">
        <title>Genome sequence of the plant pathogen and biotechnology agent Agrobacterium tumefaciens C58.</title>
        <authorList>
            <person name="Goodner B."/>
            <person name="Hinkle G."/>
            <person name="Gattung S."/>
            <person name="Miller N."/>
            <person name="Blanchard M."/>
            <person name="Qurollo B."/>
            <person name="Goldman B.S."/>
            <person name="Cao Y."/>
            <person name="Askenazi M."/>
            <person name="Halling C."/>
            <person name="Mullin L."/>
            <person name="Houmiel K."/>
            <person name="Gordon J."/>
            <person name="Vaudin M."/>
            <person name="Iartchouk O."/>
            <person name="Epp A."/>
            <person name="Liu F."/>
            <person name="Wollam C."/>
            <person name="Allinger M."/>
            <person name="Doughty D."/>
            <person name="Scott C."/>
            <person name="Lappas C."/>
            <person name="Markelz B."/>
            <person name="Flanagan C."/>
            <person name="Crowell C."/>
            <person name="Gurson J."/>
            <person name="Lomo C."/>
            <person name="Sear C."/>
            <person name="Strub G."/>
            <person name="Cielo C."/>
            <person name="Slater S."/>
        </authorList>
    </citation>
    <scope>NUCLEOTIDE SEQUENCE [LARGE SCALE GENOMIC DNA]</scope>
    <source>
        <strain evidence="2">C58 / ATCC 33970</strain>
    </source>
</reference>
<name>Q8UKE3_AGRFC</name>
<keyword evidence="2" id="KW-1185">Reference proteome</keyword>
<reference evidence="1 2" key="1">
    <citation type="journal article" date="2001" name="Science">
        <title>The genome of the natural genetic engineer Agrobacterium tumefaciens C58.</title>
        <authorList>
            <person name="Wood D.W."/>
            <person name="Setubal J.C."/>
            <person name="Kaul R."/>
            <person name="Monks D.E."/>
            <person name="Kitajima J.P."/>
            <person name="Okura V.K."/>
            <person name="Zhou Y."/>
            <person name="Chen L."/>
            <person name="Wood G.E."/>
            <person name="Almeida N.F.Jr."/>
            <person name="Woo L."/>
            <person name="Chen Y."/>
            <person name="Paulsen I.T."/>
            <person name="Eisen J.A."/>
            <person name="Karp P.D."/>
            <person name="Bovee D.Sr."/>
            <person name="Chapman P."/>
            <person name="Clendenning J."/>
            <person name="Deatherage G."/>
            <person name="Gillet W."/>
            <person name="Grant C."/>
            <person name="Kutyavin T."/>
            <person name="Levy R."/>
            <person name="Li M.J."/>
            <person name="McClelland E."/>
            <person name="Palmieri A."/>
            <person name="Raymond C."/>
            <person name="Rouse G."/>
            <person name="Saenphimmachak C."/>
            <person name="Wu Z."/>
            <person name="Romero P."/>
            <person name="Gordon D."/>
            <person name="Zhang S."/>
            <person name="Yoo H."/>
            <person name="Tao Y."/>
            <person name="Biddle P."/>
            <person name="Jung M."/>
            <person name="Krespan W."/>
            <person name="Perry M."/>
            <person name="Gordon-Kamm B."/>
            <person name="Liao L."/>
            <person name="Kim S."/>
            <person name="Hendrick C."/>
            <person name="Zhao Z.Y."/>
            <person name="Dolan M."/>
            <person name="Chumley F."/>
            <person name="Tingey S.V."/>
            <person name="Tomb J.F."/>
            <person name="Gordon M.P."/>
            <person name="Olson M.V."/>
            <person name="Nester E.W."/>
        </authorList>
    </citation>
    <scope>NUCLEOTIDE SEQUENCE [LARGE SCALE GENOMIC DNA]</scope>
    <source>
        <strain evidence="2">C58 / ATCC 33970</strain>
    </source>
</reference>
<evidence type="ECO:0000313" key="2">
    <source>
        <dbReference type="Proteomes" id="UP000000813"/>
    </source>
</evidence>
<sequence length="96" mass="11450">MLWAFIEKPAKQTSGPTRPIDHDQPEVAISSIRRTFARLNRQIAGWSMVGNHSRPLRFSWTVKQTIDRVIKQDPHRRGRRPHLEYHPNRWFLSARR</sequence>
<dbReference type="KEGG" id="atu:Atu5179"/>
<protein>
    <submittedName>
        <fullName evidence="1">Uncharacterized protein</fullName>
    </submittedName>
</protein>
<evidence type="ECO:0000313" key="1">
    <source>
        <dbReference type="EMBL" id="AAL45869.2"/>
    </source>
</evidence>
<geneLocation type="plasmid" evidence="1 2">
    <name>At</name>
</geneLocation>
<dbReference type="Proteomes" id="UP000000813">
    <property type="component" value="Plasmid At"/>
</dbReference>